<sequence length="875" mass="97844">MRLRLSIQRHALPPVEVLWNISEEQSLKLFSVAQLLEEINHIIPLESQDWGLEDYVVEVGGFECLHFSQVAQVLKDEDRVCIRALQTPDVRARTLSGRYQISENGQHLIDGIPFGRPYLRQPNRPAIHIPPRKRRRLTYGEGGEEERDGEGTQGTVPSGLIPQHWKLALDNPDDDEDDEDDGDFDPKSQANNIQDFTLNQKKSVRFKSQPSSKELITLPLGEDDSEEEYDPHWDSESLEASEDEEGEVEREASASEGSSDSNSDDDSDGKESSHESEASSSSDSSDSDASSEASSESEPEELPSKPTSSKQRTVVEQNLPLQDLSPYGEGKKATQERNRRRRDTRKIRRLQMVGVLPATAKRNDLRKLEATRSPISTTGPTLAQSRAKATMTKGMKHTAQELDLGRQQLLTAIESGGIDVALDRLKKQFNKKEASSKKTDEKQASPTSESNMEEYEAREFPGESSTVPSGAGKEGIDTRPALEPPPEPHSKRARIDLAGSRRLLFGSLGVRNPKTKADEEELKAKLMAAGKAESKTRLNTQSRESRSPENNEAAELKDSDAWKSKINLTAFECWDDDVELSTPPFPFQQRWDPQQKQKKGKKNKKRKRMDAQYYEGNEETFGEGDPDIFLNYDDEDPGPSINNMLDTDSAVQSQLQLDIEGAATRMEFIDDLPPLPADLSTLPALKEEDMRLGNIIVFKQLECSPATNWAPAISPFRTATVEELTEIETFGLRLAERDQPQKRIKYDENGKRVYEKFEMEYISEDEDQPGADSLLYLSFEDLVEPKLLNVSLEITDQNDCNGVAVEGAISGAHEQTDDLEGQAHDDSPRSPHAINDDSSIQECHVRLDRAGRDEMDSLMNGKSAMEQSTLVETSA</sequence>
<feature type="compositionally biased region" description="Polar residues" evidence="1">
    <location>
        <begin position="311"/>
        <end position="320"/>
    </location>
</feature>
<feature type="compositionally biased region" description="Polar residues" evidence="1">
    <location>
        <begin position="865"/>
        <end position="875"/>
    </location>
</feature>
<feature type="region of interest" description="Disordered" evidence="1">
    <location>
        <begin position="526"/>
        <end position="561"/>
    </location>
</feature>
<feature type="compositionally biased region" description="Polar residues" evidence="1">
    <location>
        <begin position="188"/>
        <end position="214"/>
    </location>
</feature>
<feature type="region of interest" description="Disordered" evidence="1">
    <location>
        <begin position="584"/>
        <end position="609"/>
    </location>
</feature>
<feature type="region of interest" description="Disordered" evidence="1">
    <location>
        <begin position="369"/>
        <end position="396"/>
    </location>
</feature>
<gene>
    <name evidence="3" type="ORF">AOQ84DRAFT_440025</name>
</gene>
<feature type="compositionally biased region" description="Basic and acidic residues" evidence="1">
    <location>
        <begin position="843"/>
        <end position="855"/>
    </location>
</feature>
<name>A0A8E2JSP0_9PEZI</name>
<feature type="region of interest" description="Disordered" evidence="1">
    <location>
        <begin position="430"/>
        <end position="498"/>
    </location>
</feature>
<feature type="domain" description="DUF7357" evidence="2">
    <location>
        <begin position="1"/>
        <end position="132"/>
    </location>
</feature>
<evidence type="ECO:0000259" key="2">
    <source>
        <dbReference type="Pfam" id="PF24054"/>
    </source>
</evidence>
<feature type="compositionally biased region" description="Basic and acidic residues" evidence="1">
    <location>
        <begin position="543"/>
        <end position="561"/>
    </location>
</feature>
<evidence type="ECO:0000256" key="1">
    <source>
        <dbReference type="SAM" id="MobiDB-lite"/>
    </source>
</evidence>
<reference evidence="3 4" key="1">
    <citation type="journal article" date="2016" name="Nat. Commun.">
        <title>Ectomycorrhizal ecology is imprinted in the genome of the dominant symbiotic fungus Cenococcum geophilum.</title>
        <authorList>
            <consortium name="DOE Joint Genome Institute"/>
            <person name="Peter M."/>
            <person name="Kohler A."/>
            <person name="Ohm R.A."/>
            <person name="Kuo A."/>
            <person name="Krutzmann J."/>
            <person name="Morin E."/>
            <person name="Arend M."/>
            <person name="Barry K.W."/>
            <person name="Binder M."/>
            <person name="Choi C."/>
            <person name="Clum A."/>
            <person name="Copeland A."/>
            <person name="Grisel N."/>
            <person name="Haridas S."/>
            <person name="Kipfer T."/>
            <person name="LaButti K."/>
            <person name="Lindquist E."/>
            <person name="Lipzen A."/>
            <person name="Maire R."/>
            <person name="Meier B."/>
            <person name="Mihaltcheva S."/>
            <person name="Molinier V."/>
            <person name="Murat C."/>
            <person name="Poggeler S."/>
            <person name="Quandt C.A."/>
            <person name="Sperisen C."/>
            <person name="Tritt A."/>
            <person name="Tisserant E."/>
            <person name="Crous P.W."/>
            <person name="Henrissat B."/>
            <person name="Nehls U."/>
            <person name="Egli S."/>
            <person name="Spatafora J.W."/>
            <person name="Grigoriev I.V."/>
            <person name="Martin F.M."/>
        </authorList>
    </citation>
    <scope>NUCLEOTIDE SEQUENCE [LARGE SCALE GENOMIC DNA]</scope>
    <source>
        <strain evidence="3 4">CBS 207.34</strain>
    </source>
</reference>
<dbReference type="InterPro" id="IPR055781">
    <property type="entry name" value="DUF7357"/>
</dbReference>
<organism evidence="3 4">
    <name type="scientific">Glonium stellatum</name>
    <dbReference type="NCBI Taxonomy" id="574774"/>
    <lineage>
        <taxon>Eukaryota</taxon>
        <taxon>Fungi</taxon>
        <taxon>Dikarya</taxon>
        <taxon>Ascomycota</taxon>
        <taxon>Pezizomycotina</taxon>
        <taxon>Dothideomycetes</taxon>
        <taxon>Pleosporomycetidae</taxon>
        <taxon>Gloniales</taxon>
        <taxon>Gloniaceae</taxon>
        <taxon>Glonium</taxon>
    </lineage>
</organism>
<dbReference type="EMBL" id="KV749795">
    <property type="protein sequence ID" value="OCL07729.1"/>
    <property type="molecule type" value="Genomic_DNA"/>
</dbReference>
<evidence type="ECO:0000313" key="3">
    <source>
        <dbReference type="EMBL" id="OCL07729.1"/>
    </source>
</evidence>
<feature type="compositionally biased region" description="Acidic residues" evidence="1">
    <location>
        <begin position="171"/>
        <end position="183"/>
    </location>
</feature>
<dbReference type="Pfam" id="PF24054">
    <property type="entry name" value="DUF7357"/>
    <property type="match status" value="1"/>
</dbReference>
<feature type="region of interest" description="Disordered" evidence="1">
    <location>
        <begin position="817"/>
        <end position="875"/>
    </location>
</feature>
<feature type="compositionally biased region" description="Low complexity" evidence="1">
    <location>
        <begin position="278"/>
        <end position="294"/>
    </location>
</feature>
<proteinExistence type="predicted"/>
<dbReference type="OrthoDB" id="5368821at2759"/>
<protein>
    <recommendedName>
        <fullName evidence="2">DUF7357 domain-containing protein</fullName>
    </recommendedName>
</protein>
<dbReference type="AlphaFoldDB" id="A0A8E2JSP0"/>
<feature type="compositionally biased region" description="Basic and acidic residues" evidence="1">
    <location>
        <begin position="430"/>
        <end position="443"/>
    </location>
</feature>
<feature type="compositionally biased region" description="Basic and acidic residues" evidence="1">
    <location>
        <begin position="486"/>
        <end position="495"/>
    </location>
</feature>
<dbReference type="Proteomes" id="UP000250140">
    <property type="component" value="Unassembled WGS sequence"/>
</dbReference>
<feature type="compositionally biased region" description="Basic residues" evidence="1">
    <location>
        <begin position="596"/>
        <end position="608"/>
    </location>
</feature>
<keyword evidence="4" id="KW-1185">Reference proteome</keyword>
<feature type="compositionally biased region" description="Acidic residues" evidence="1">
    <location>
        <begin position="236"/>
        <end position="248"/>
    </location>
</feature>
<evidence type="ECO:0000313" key="4">
    <source>
        <dbReference type="Proteomes" id="UP000250140"/>
    </source>
</evidence>
<feature type="region of interest" description="Disordered" evidence="1">
    <location>
        <begin position="120"/>
        <end position="348"/>
    </location>
</feature>
<feature type="compositionally biased region" description="Polar residues" evidence="1">
    <location>
        <begin position="373"/>
        <end position="384"/>
    </location>
</feature>
<feature type="compositionally biased region" description="Basic residues" evidence="1">
    <location>
        <begin position="338"/>
        <end position="348"/>
    </location>
</feature>
<accession>A0A8E2JSP0</accession>